<feature type="domain" description="Bacillithiol biosynthesis BshC C-terminal coiled-coil" evidence="4">
    <location>
        <begin position="373"/>
        <end position="526"/>
    </location>
</feature>
<dbReference type="EC" id="6.-.-.-" evidence="2"/>
<name>A0ABY4BQA9_9FLAO</name>
<dbReference type="Pfam" id="PF24850">
    <property type="entry name" value="CC_BshC"/>
    <property type="match status" value="1"/>
</dbReference>
<evidence type="ECO:0000259" key="4">
    <source>
        <dbReference type="Pfam" id="PF24850"/>
    </source>
</evidence>
<sequence>MKKITTIPFTEIESIPVLIKDFLQSKISGFEEQLFNDDNLKRQISLKAQSYSAEKRKILVSVLKNQYSGFSLSEKQRQNLDDLQDSGTFTLTTGHQLNLFSGPVFFVYKILQTIKTAELLSKKFPDNKFVPIFWMASEDHDFEEINHFKTRNSYYETKAKSGGVVGRILLEDDFFISEFEKEFKDSVFGTELILMMRRAYSKGKSLAASTKNLVQELFAEYGLMVIDGNERDLKSEMKQVFRNELLHQELLETTKNTVDFLENRYGKVQVNPREINLFYLTETRNRIEFSKGKYQIVDTEISFSENEILSELENHPERFSPNALMRPVFQETVLPNLGYIGGNAEIMYWLELKNYFNKLNLPFPVLIPRNSLLFVEEKTLTKTKNLGLEIKDYFRNFASVTNGILLENNEIQSLLERQETSLASQFDELSGKAELTDRTFGNLVNAEKARQLKSFERMKKRLLRAEKIKQQEKLERIENLFLKIHPGKSWQERVYNFSVFYADFGREWLQNCYSEMDVEKLELIILSI</sequence>
<evidence type="ECO:0000313" key="5">
    <source>
        <dbReference type="EMBL" id="UOE41392.1"/>
    </source>
</evidence>
<feature type="coiled-coil region" evidence="2">
    <location>
        <begin position="445"/>
        <end position="480"/>
    </location>
</feature>
<dbReference type="RefSeq" id="WP_243550068.1">
    <property type="nucleotide sequence ID" value="NZ_CP094532.1"/>
</dbReference>
<dbReference type="Proteomes" id="UP000831460">
    <property type="component" value="Chromosome"/>
</dbReference>
<dbReference type="InterPro" id="IPR055399">
    <property type="entry name" value="CC_BshC"/>
</dbReference>
<reference evidence="5 6" key="1">
    <citation type="submission" date="2022-03" db="EMBL/GenBank/DDBJ databases">
        <title>Chryseobacterium sp. isolated from particulate matters in swine house.</title>
        <authorList>
            <person name="Won M."/>
            <person name="Kim S.-J."/>
            <person name="Kwon S.-W."/>
        </authorList>
    </citation>
    <scope>NUCLEOTIDE SEQUENCE [LARGE SCALE GENOMIC DNA]</scope>
    <source>
        <strain evidence="5 6">SC2-2</strain>
    </source>
</reference>
<evidence type="ECO:0000313" key="6">
    <source>
        <dbReference type="Proteomes" id="UP000831460"/>
    </source>
</evidence>
<gene>
    <name evidence="2 5" type="primary">bshC</name>
    <name evidence="5" type="ORF">MTP09_01725</name>
</gene>
<dbReference type="EMBL" id="CP094532">
    <property type="protein sequence ID" value="UOE41392.1"/>
    <property type="molecule type" value="Genomic_DNA"/>
</dbReference>
<keyword evidence="1 2" id="KW-0436">Ligase</keyword>
<comment type="similarity">
    <text evidence="2">Belongs to the BshC family.</text>
</comment>
<dbReference type="NCBIfam" id="TIGR03998">
    <property type="entry name" value="thiol_BshC"/>
    <property type="match status" value="1"/>
</dbReference>
<feature type="domain" description="Bacillithiol biosynthesis BshC N-terminal Rossmann-like" evidence="3">
    <location>
        <begin position="18"/>
        <end position="370"/>
    </location>
</feature>
<evidence type="ECO:0000256" key="1">
    <source>
        <dbReference type="ARBA" id="ARBA00022598"/>
    </source>
</evidence>
<dbReference type="InterPro" id="IPR055398">
    <property type="entry name" value="Rossmann-like_BshC"/>
</dbReference>
<organism evidence="5 6">
    <name type="scientific">Chryseobacterium suipulveris</name>
    <dbReference type="NCBI Taxonomy" id="2929800"/>
    <lineage>
        <taxon>Bacteria</taxon>
        <taxon>Pseudomonadati</taxon>
        <taxon>Bacteroidota</taxon>
        <taxon>Flavobacteriia</taxon>
        <taxon>Flavobacteriales</taxon>
        <taxon>Weeksellaceae</taxon>
        <taxon>Chryseobacterium group</taxon>
        <taxon>Chryseobacterium</taxon>
    </lineage>
</organism>
<protein>
    <recommendedName>
        <fullName evidence="2">Putative cysteine ligase BshC</fullName>
        <ecNumber evidence="2">6.-.-.-</ecNumber>
    </recommendedName>
</protein>
<dbReference type="HAMAP" id="MF_01867">
    <property type="entry name" value="BshC"/>
    <property type="match status" value="1"/>
</dbReference>
<evidence type="ECO:0000259" key="3">
    <source>
        <dbReference type="Pfam" id="PF10079"/>
    </source>
</evidence>
<keyword evidence="6" id="KW-1185">Reference proteome</keyword>
<keyword evidence="2" id="KW-0175">Coiled coil</keyword>
<dbReference type="Pfam" id="PF10079">
    <property type="entry name" value="Rossmann-like_BshC"/>
    <property type="match status" value="1"/>
</dbReference>
<proteinExistence type="inferred from homology"/>
<accession>A0ABY4BQA9</accession>
<dbReference type="InterPro" id="IPR011199">
    <property type="entry name" value="Bacillithiol_biosynth_BshC"/>
</dbReference>
<evidence type="ECO:0000256" key="2">
    <source>
        <dbReference type="HAMAP-Rule" id="MF_01867"/>
    </source>
</evidence>